<comment type="subcellular location">
    <subcellularLocation>
        <location evidence="2">Membrane</location>
        <topology evidence="2">Multi-pass membrane protein</topology>
    </subcellularLocation>
</comment>
<dbReference type="EMBL" id="JAUBDI010000025">
    <property type="protein sequence ID" value="MDW0114951.1"/>
    <property type="molecule type" value="Genomic_DNA"/>
</dbReference>
<accession>A0ABU4GD83</accession>
<evidence type="ECO:0000256" key="1">
    <source>
        <dbReference type="ARBA" id="ARBA00001947"/>
    </source>
</evidence>
<dbReference type="CDD" id="cd05709">
    <property type="entry name" value="S2P-M50"/>
    <property type="match status" value="1"/>
</dbReference>
<evidence type="ECO:0000256" key="3">
    <source>
        <dbReference type="ARBA" id="ARBA00007931"/>
    </source>
</evidence>
<proteinExistence type="inferred from homology"/>
<feature type="transmembrane region" description="Helical" evidence="7">
    <location>
        <begin position="35"/>
        <end position="58"/>
    </location>
</feature>
<dbReference type="Pfam" id="PF02163">
    <property type="entry name" value="Peptidase_M50"/>
    <property type="match status" value="1"/>
</dbReference>
<evidence type="ECO:0000256" key="4">
    <source>
        <dbReference type="ARBA" id="ARBA00022692"/>
    </source>
</evidence>
<comment type="similarity">
    <text evidence="3">Belongs to the peptidase M50B family.</text>
</comment>
<evidence type="ECO:0000259" key="8">
    <source>
        <dbReference type="Pfam" id="PF02163"/>
    </source>
</evidence>
<evidence type="ECO:0000256" key="6">
    <source>
        <dbReference type="ARBA" id="ARBA00023136"/>
    </source>
</evidence>
<keyword evidence="5 7" id="KW-1133">Transmembrane helix</keyword>
<protein>
    <submittedName>
        <fullName evidence="9">M50 family metallopeptidase</fullName>
    </submittedName>
</protein>
<gene>
    <name evidence="9" type="ORF">QT711_17360</name>
</gene>
<feature type="domain" description="Peptidase M50" evidence="8">
    <location>
        <begin position="42"/>
        <end position="191"/>
    </location>
</feature>
<keyword evidence="6 7" id="KW-0472">Membrane</keyword>
<evidence type="ECO:0000313" key="9">
    <source>
        <dbReference type="EMBL" id="MDW0114951.1"/>
    </source>
</evidence>
<name>A0ABU4GD83_9BACL</name>
<keyword evidence="4 7" id="KW-0812">Transmembrane</keyword>
<evidence type="ECO:0000256" key="7">
    <source>
        <dbReference type="SAM" id="Phobius"/>
    </source>
</evidence>
<feature type="transmembrane region" description="Helical" evidence="7">
    <location>
        <begin position="6"/>
        <end position="23"/>
    </location>
</feature>
<comment type="caution">
    <text evidence="9">The sequence shown here is derived from an EMBL/GenBank/DDBJ whole genome shotgun (WGS) entry which is preliminary data.</text>
</comment>
<reference evidence="9 10" key="1">
    <citation type="submission" date="2023-06" db="EMBL/GenBank/DDBJ databases">
        <title>Sporosarcina sp. nov., isolated from Korean traditional fermented seafood 'Jeotgal'.</title>
        <authorList>
            <person name="Yang A.I."/>
            <person name="Shin N.-R."/>
        </authorList>
    </citation>
    <scope>NUCLEOTIDE SEQUENCE [LARGE SCALE GENOMIC DNA]</scope>
    <source>
        <strain evidence="9 10">KCTC13119</strain>
    </source>
</reference>
<dbReference type="Proteomes" id="UP001282284">
    <property type="component" value="Unassembled WGS sequence"/>
</dbReference>
<evidence type="ECO:0000256" key="5">
    <source>
        <dbReference type="ARBA" id="ARBA00022989"/>
    </source>
</evidence>
<dbReference type="RefSeq" id="WP_317946371.1">
    <property type="nucleotide sequence ID" value="NZ_JAUBDI010000025.1"/>
</dbReference>
<feature type="transmembrane region" description="Helical" evidence="7">
    <location>
        <begin position="115"/>
        <end position="139"/>
    </location>
</feature>
<dbReference type="InterPro" id="IPR008915">
    <property type="entry name" value="Peptidase_M50"/>
</dbReference>
<sequence length="365" mass="40982">MKNLSAFLVGGLIGFLAVLYYIIYPEPWSIRSAAVIIVSLFASIFLGILLHELGHFIAGRGQGMQLLNLSVGPFVVERHKGKLYFHFVPSVLGYLGRAMMVFPEQLDKHIMRKKLIRYVYGGPITNIVLGALSLALAFFTWHEPFFLIFGLLNILLGTMNLKPAMASSVMTDGLVLQKLKTKQDTVMLTGYAMATKSLQVEDVKEWSPAFIQKLELLVQSDDPMSKIYLQTIGYYYFPNEASRVTALAQSVIDNLAANKPDYYADMAAITFATALLFEGKLTSHPGVEALLQSISKVDKVIDFKRQALQLYRQGDADGAIQKLHEAHNALGKWHPLYLRGEMEKRLLLNLIKMLENRPNEATYFN</sequence>
<evidence type="ECO:0000256" key="2">
    <source>
        <dbReference type="ARBA" id="ARBA00004141"/>
    </source>
</evidence>
<keyword evidence="10" id="KW-1185">Reference proteome</keyword>
<comment type="cofactor">
    <cofactor evidence="1">
        <name>Zn(2+)</name>
        <dbReference type="ChEBI" id="CHEBI:29105"/>
    </cofactor>
</comment>
<evidence type="ECO:0000313" key="10">
    <source>
        <dbReference type="Proteomes" id="UP001282284"/>
    </source>
</evidence>
<organism evidence="9 10">
    <name type="scientific">Sporosarcina saromensis</name>
    <dbReference type="NCBI Taxonomy" id="359365"/>
    <lineage>
        <taxon>Bacteria</taxon>
        <taxon>Bacillati</taxon>
        <taxon>Bacillota</taxon>
        <taxon>Bacilli</taxon>
        <taxon>Bacillales</taxon>
        <taxon>Caryophanaceae</taxon>
        <taxon>Sporosarcina</taxon>
    </lineage>
</organism>